<dbReference type="GO" id="GO:0006352">
    <property type="term" value="P:DNA-templated transcription initiation"/>
    <property type="evidence" value="ECO:0007669"/>
    <property type="project" value="InterPro"/>
</dbReference>
<feature type="domain" description="RNA polymerase sigma-70 region 2" evidence="5">
    <location>
        <begin position="30"/>
        <end position="89"/>
    </location>
</feature>
<evidence type="ECO:0000313" key="6">
    <source>
        <dbReference type="EMBL" id="AEI51986.1"/>
    </source>
</evidence>
<evidence type="ECO:0000313" key="7">
    <source>
        <dbReference type="Proteomes" id="UP000000493"/>
    </source>
</evidence>
<dbReference type="AlphaFoldDB" id="A0A7U4E8S2"/>
<accession>A0A7U4E8S2</accession>
<reference evidence="7" key="1">
    <citation type="submission" date="2011-06" db="EMBL/GenBank/DDBJ databases">
        <title>The complete genome of plasmid 1 of Runella slithyformis DSM 19594.</title>
        <authorList>
            <consortium name="US DOE Joint Genome Institute (JGI-PGF)"/>
            <person name="Lucas S."/>
            <person name="Han J."/>
            <person name="Lapidus A."/>
            <person name="Bruce D."/>
            <person name="Goodwin L."/>
            <person name="Pitluck S."/>
            <person name="Peters L."/>
            <person name="Kyrpides N."/>
            <person name="Mavromatis K."/>
            <person name="Ivanova N."/>
            <person name="Ovchinnikova G."/>
            <person name="Zhang X."/>
            <person name="Misra M."/>
            <person name="Detter J.C."/>
            <person name="Tapia R."/>
            <person name="Han C."/>
            <person name="Land M."/>
            <person name="Hauser L."/>
            <person name="Markowitz V."/>
            <person name="Cheng J.-F."/>
            <person name="Hugenholtz P."/>
            <person name="Woyke T."/>
            <person name="Wu D."/>
            <person name="Tindall B."/>
            <person name="Faehrich R."/>
            <person name="Brambilla E."/>
            <person name="Klenk H.-P."/>
            <person name="Eisen J.A."/>
        </authorList>
    </citation>
    <scope>NUCLEOTIDE SEQUENCE [LARGE SCALE GENOMIC DNA]</scope>
    <source>
        <strain evidence="7">ATCC 29530 / DSM 19594 / LMG 11500 / NCIMB 11436 / LSU 4</strain>
        <plasmid evidence="7">pRUNSL01</plasmid>
    </source>
</reference>
<dbReference type="EMBL" id="CP002860">
    <property type="protein sequence ID" value="AEI51986.1"/>
    <property type="molecule type" value="Genomic_DNA"/>
</dbReference>
<dbReference type="RefSeq" id="WP_013921657.1">
    <property type="nucleotide sequence ID" value="NC_015693.1"/>
</dbReference>
<keyword evidence="1" id="KW-0805">Transcription regulation</keyword>
<dbReference type="PANTHER" id="PTHR43133:SF8">
    <property type="entry name" value="RNA POLYMERASE SIGMA FACTOR HI_1459-RELATED"/>
    <property type="match status" value="1"/>
</dbReference>
<keyword evidence="7" id="KW-1185">Reference proteome</keyword>
<name>A0A7U4E8S2_RUNSL</name>
<dbReference type="NCBIfam" id="TIGR02937">
    <property type="entry name" value="sigma70-ECF"/>
    <property type="match status" value="1"/>
</dbReference>
<dbReference type="InterPro" id="IPR013325">
    <property type="entry name" value="RNA_pol_sigma_r2"/>
</dbReference>
<dbReference type="InterPro" id="IPR007627">
    <property type="entry name" value="RNA_pol_sigma70_r2"/>
</dbReference>
<reference evidence="6 7" key="2">
    <citation type="journal article" date="2012" name="Stand. Genomic Sci.">
        <title>Complete genome sequence of the aquatic bacterium Runella slithyformis type strain (LSU 4(T)).</title>
        <authorList>
            <person name="Copeland A."/>
            <person name="Zhang X."/>
            <person name="Misra M."/>
            <person name="Lapidus A."/>
            <person name="Nolan M."/>
            <person name="Lucas S."/>
            <person name="Deshpande S."/>
            <person name="Cheng J.F."/>
            <person name="Tapia R."/>
            <person name="Goodwin L.A."/>
            <person name="Pitluck S."/>
            <person name="Liolios K."/>
            <person name="Pagani I."/>
            <person name="Ivanova N."/>
            <person name="Mikhailova N."/>
            <person name="Pati A."/>
            <person name="Chen A."/>
            <person name="Palaniappan K."/>
            <person name="Land M."/>
            <person name="Hauser L."/>
            <person name="Pan C."/>
            <person name="Jeffries C.D."/>
            <person name="Detter J.C."/>
            <person name="Brambilla E.M."/>
            <person name="Rohde M."/>
            <person name="Djao O.D."/>
            <person name="Goker M."/>
            <person name="Sikorski J."/>
            <person name="Tindall B.J."/>
            <person name="Woyke T."/>
            <person name="Bristow J."/>
            <person name="Eisen J.A."/>
            <person name="Markowitz V."/>
            <person name="Hugenholtz P."/>
            <person name="Kyrpides N.C."/>
            <person name="Klenk H.P."/>
            <person name="Mavromatis K."/>
        </authorList>
    </citation>
    <scope>NUCLEOTIDE SEQUENCE [LARGE SCALE GENOMIC DNA]</scope>
    <source>
        <strain evidence="7">ATCC 29530 / DSM 19594 / LMG 11500 / NCIMB 11436 / LSU 4</strain>
    </source>
</reference>
<keyword evidence="2" id="KW-0731">Sigma factor</keyword>
<keyword evidence="3" id="KW-0238">DNA-binding</keyword>
<dbReference type="Gene3D" id="1.10.1740.10">
    <property type="match status" value="1"/>
</dbReference>
<dbReference type="Proteomes" id="UP000000493">
    <property type="component" value="Plasmid pRUNSL01"/>
</dbReference>
<dbReference type="GO" id="GO:0003677">
    <property type="term" value="F:DNA binding"/>
    <property type="evidence" value="ECO:0007669"/>
    <property type="project" value="UniProtKB-KW"/>
</dbReference>
<evidence type="ECO:0000256" key="1">
    <source>
        <dbReference type="ARBA" id="ARBA00023015"/>
    </source>
</evidence>
<geneLocation type="plasmid" evidence="6 7">
    <name>pRUNSL01</name>
</geneLocation>
<evidence type="ECO:0000259" key="5">
    <source>
        <dbReference type="Pfam" id="PF04542"/>
    </source>
</evidence>
<keyword evidence="4" id="KW-0804">Transcription</keyword>
<dbReference type="KEGG" id="rsi:Runsl_5697"/>
<protein>
    <submittedName>
        <fullName evidence="6">RNA polymerase, sigma-24 subunit, ECF subfamily</fullName>
    </submittedName>
</protein>
<evidence type="ECO:0000256" key="4">
    <source>
        <dbReference type="ARBA" id="ARBA00023163"/>
    </source>
</evidence>
<dbReference type="InterPro" id="IPR039425">
    <property type="entry name" value="RNA_pol_sigma-70-like"/>
</dbReference>
<evidence type="ECO:0000256" key="3">
    <source>
        <dbReference type="ARBA" id="ARBA00023125"/>
    </source>
</evidence>
<keyword evidence="6" id="KW-0614">Plasmid</keyword>
<dbReference type="GO" id="GO:0016987">
    <property type="term" value="F:sigma factor activity"/>
    <property type="evidence" value="ECO:0007669"/>
    <property type="project" value="UniProtKB-KW"/>
</dbReference>
<organism evidence="6 7">
    <name type="scientific">Runella slithyformis (strain ATCC 29530 / DSM 19594 / LMG 11500 / NCIMB 11436 / LSU 4)</name>
    <dbReference type="NCBI Taxonomy" id="761193"/>
    <lineage>
        <taxon>Bacteria</taxon>
        <taxon>Pseudomonadati</taxon>
        <taxon>Bacteroidota</taxon>
        <taxon>Cytophagia</taxon>
        <taxon>Cytophagales</taxon>
        <taxon>Spirosomataceae</taxon>
        <taxon>Runella</taxon>
    </lineage>
</organism>
<dbReference type="Pfam" id="PF04542">
    <property type="entry name" value="Sigma70_r2"/>
    <property type="match status" value="1"/>
</dbReference>
<evidence type="ECO:0000256" key="2">
    <source>
        <dbReference type="ARBA" id="ARBA00023082"/>
    </source>
</evidence>
<dbReference type="SUPFAM" id="SSF88946">
    <property type="entry name" value="Sigma2 domain of RNA polymerase sigma factors"/>
    <property type="match status" value="1"/>
</dbReference>
<sequence length="270" mass="31603">MFFTENFNENNDDLLIQEALEGNKQSLEKLIKTHQDYVYNVALRLFLDPNDALDATQEVLIKVITHLNTFNGQSQFRTWLYRIVFNHFVNSPERKMEKIFIQFDRTITDFTNVEDSLDQSEIEEVRILCTTAMLMCLSREQRLLYIIGEVFRADHTIGAALFEITPANYRVKLHRAKVDLMTFVTGKCGIINPKNACRCPKKTKIMVEQEIIDKDNLRFNTSFTYKVSEIVKQKREALSDEIQLKLQYLFADSPFQIKNELDKLINDVVK</sequence>
<dbReference type="InterPro" id="IPR014284">
    <property type="entry name" value="RNA_pol_sigma-70_dom"/>
</dbReference>
<proteinExistence type="predicted"/>
<gene>
    <name evidence="6" type="ordered locus">Runsl_5697</name>
</gene>
<dbReference type="PANTHER" id="PTHR43133">
    <property type="entry name" value="RNA POLYMERASE ECF-TYPE SIGMA FACTO"/>
    <property type="match status" value="1"/>
</dbReference>